<name>A0A1Y2JKC6_BRAJP</name>
<accession>A0A1Y2JKC6</accession>
<proteinExistence type="predicted"/>
<dbReference type="InterPro" id="IPR047797">
    <property type="entry name" value="ISNCY_transpos"/>
</dbReference>
<organism evidence="2 3">
    <name type="scientific">Bradyrhizobium japonicum</name>
    <dbReference type="NCBI Taxonomy" id="375"/>
    <lineage>
        <taxon>Bacteria</taxon>
        <taxon>Pseudomonadati</taxon>
        <taxon>Pseudomonadota</taxon>
        <taxon>Alphaproteobacteria</taxon>
        <taxon>Hyphomicrobiales</taxon>
        <taxon>Nitrobacteraceae</taxon>
        <taxon>Bradyrhizobium</taxon>
    </lineage>
</organism>
<protein>
    <submittedName>
        <fullName evidence="2">ISNCY family transposase</fullName>
    </submittedName>
</protein>
<comment type="caution">
    <text evidence="2">The sequence shown here is derived from an EMBL/GenBank/DDBJ whole genome shotgun (WGS) entry which is preliminary data.</text>
</comment>
<dbReference type="PANTHER" id="PTHR35004:SF7">
    <property type="entry name" value="INTEGRASE PROTEIN"/>
    <property type="match status" value="1"/>
</dbReference>
<dbReference type="InterPro" id="IPR036397">
    <property type="entry name" value="RNaseH_sf"/>
</dbReference>
<gene>
    <name evidence="2" type="ORF">BSZ19_24965</name>
</gene>
<dbReference type="NCBIfam" id="NF033594">
    <property type="entry name" value="transpos_ISNCY_2"/>
    <property type="match status" value="1"/>
</dbReference>
<dbReference type="PANTHER" id="PTHR35004">
    <property type="entry name" value="TRANSPOSASE RV3428C-RELATED"/>
    <property type="match status" value="1"/>
</dbReference>
<dbReference type="PROSITE" id="PS50994">
    <property type="entry name" value="INTEGRASE"/>
    <property type="match status" value="1"/>
</dbReference>
<dbReference type="SUPFAM" id="SSF46689">
    <property type="entry name" value="Homeodomain-like"/>
    <property type="match status" value="1"/>
</dbReference>
<dbReference type="Pfam" id="PF13551">
    <property type="entry name" value="HTH_29"/>
    <property type="match status" value="1"/>
</dbReference>
<dbReference type="AlphaFoldDB" id="A0A1Y2JKC6"/>
<dbReference type="GO" id="GO:0015074">
    <property type="term" value="P:DNA integration"/>
    <property type="evidence" value="ECO:0007669"/>
    <property type="project" value="InterPro"/>
</dbReference>
<dbReference type="RefSeq" id="WP_085402109.1">
    <property type="nucleotide sequence ID" value="NZ_NAFL01000261.1"/>
</dbReference>
<sequence>MTVLSMSRAEIDRVHVLKDLLAERIRPSEAAQLMGVTRRQVFRLLKAYRAAGPAALISKKRGKPSNRAYPAVVRTEAMALIKANYGDFGPTLAAEKLSERHGLHFGVETVRRWMLADGLWQDRRQRLKRVYQPRHRRDCVGELIQIDDSEHWWFEDRGPQCTLLVFIDDATSRLMHLRFAETESTFDYFAATRAYLQRYGKPIAFYSDKHATFRVNKVGATGGDGMTQFGRALHELNIDIICANAPQAKGRVERANGTLQDRLVKEMRLAGISTIEAGNAFLPAFMEDYNRRFAKPPYSDKDVHRPLAEQDVIDDAFAWKEERTVSQSLTLQYDKVLFILEPNEVTSTLARQRVTVFDYPDGRLVIKHRGRALPYRTFDKVRQVDQAAIVENKRLGPVLAYIAEQQKLLDVSRSQKAPRRRGQGASLFKAG</sequence>
<dbReference type="Gene3D" id="3.30.420.10">
    <property type="entry name" value="Ribonuclease H-like superfamily/Ribonuclease H"/>
    <property type="match status" value="1"/>
</dbReference>
<dbReference type="InterPro" id="IPR012337">
    <property type="entry name" value="RNaseH-like_sf"/>
</dbReference>
<evidence type="ECO:0000313" key="3">
    <source>
        <dbReference type="Proteomes" id="UP000193335"/>
    </source>
</evidence>
<dbReference type="InterPro" id="IPR001584">
    <property type="entry name" value="Integrase_cat-core"/>
</dbReference>
<dbReference type="SUPFAM" id="SSF53098">
    <property type="entry name" value="Ribonuclease H-like"/>
    <property type="match status" value="1"/>
</dbReference>
<evidence type="ECO:0000259" key="1">
    <source>
        <dbReference type="PROSITE" id="PS50994"/>
    </source>
</evidence>
<evidence type="ECO:0000313" key="2">
    <source>
        <dbReference type="EMBL" id="OSJ30456.1"/>
    </source>
</evidence>
<dbReference type="GO" id="GO:0003676">
    <property type="term" value="F:nucleic acid binding"/>
    <property type="evidence" value="ECO:0007669"/>
    <property type="project" value="InterPro"/>
</dbReference>
<feature type="domain" description="Integrase catalytic" evidence="1">
    <location>
        <begin position="129"/>
        <end position="314"/>
    </location>
</feature>
<reference evidence="2 3" key="1">
    <citation type="submission" date="2017-03" db="EMBL/GenBank/DDBJ databases">
        <title>Whole genome sequences of fourteen strains of Bradyrhizobium canariense and one strain of Bradyrhizobium japonicum isolated from Lupinus (Papilionoideae: Genisteae) species in Algeria.</title>
        <authorList>
            <person name="Crovadore J."/>
            <person name="Chekireb D."/>
            <person name="Brachmann A."/>
            <person name="Chablais R."/>
            <person name="Cochard B."/>
            <person name="Lefort F."/>
        </authorList>
    </citation>
    <scope>NUCLEOTIDE SEQUENCE [LARGE SCALE GENOMIC DNA]</scope>
    <source>
        <strain evidence="2 3">UBMA197</strain>
    </source>
</reference>
<dbReference type="EMBL" id="NAFL01000261">
    <property type="protein sequence ID" value="OSJ30456.1"/>
    <property type="molecule type" value="Genomic_DNA"/>
</dbReference>
<dbReference type="Proteomes" id="UP000193335">
    <property type="component" value="Unassembled WGS sequence"/>
</dbReference>
<dbReference type="InterPro" id="IPR009057">
    <property type="entry name" value="Homeodomain-like_sf"/>
</dbReference>